<name>A0ABD3QUG9_9STRA</name>
<dbReference type="EMBL" id="JABMIG020000018">
    <property type="protein sequence ID" value="KAL3802661.1"/>
    <property type="molecule type" value="Genomic_DNA"/>
</dbReference>
<proteinExistence type="predicted"/>
<dbReference type="AlphaFoldDB" id="A0ABD3QUG9"/>
<keyword evidence="4" id="KW-1185">Reference proteome</keyword>
<dbReference type="Proteomes" id="UP001516023">
    <property type="component" value="Unassembled WGS sequence"/>
</dbReference>
<protein>
    <submittedName>
        <fullName evidence="3">Uncharacterized protein</fullName>
    </submittedName>
</protein>
<sequence length="224" mass="25160">MSPLKPSMICASCTVILTLWFMALPRRHLCTAFQMETSKPYTIITLQRSTRNSLMRLADNSNEDFPSLSDDEGLIEGRQLADKFYDDLKRRAAASPTSDVSTETYEISRSTSSAKPIRKFTGKSSPASVFDSKSTDRAPSANVQREREREFNLASIFERTFPIQAAALLAFTIFVSLVGFSGDITDGSDRNFYGDDDLIEETVVEQLERIRTDDAREVTGKIWI</sequence>
<feature type="transmembrane region" description="Helical" evidence="2">
    <location>
        <begin position="161"/>
        <end position="180"/>
    </location>
</feature>
<gene>
    <name evidence="3" type="ORF">HJC23_011985</name>
</gene>
<keyword evidence="2" id="KW-0812">Transmembrane</keyword>
<organism evidence="3 4">
    <name type="scientific">Cyclotella cryptica</name>
    <dbReference type="NCBI Taxonomy" id="29204"/>
    <lineage>
        <taxon>Eukaryota</taxon>
        <taxon>Sar</taxon>
        <taxon>Stramenopiles</taxon>
        <taxon>Ochrophyta</taxon>
        <taxon>Bacillariophyta</taxon>
        <taxon>Coscinodiscophyceae</taxon>
        <taxon>Thalassiosirophycidae</taxon>
        <taxon>Stephanodiscales</taxon>
        <taxon>Stephanodiscaceae</taxon>
        <taxon>Cyclotella</taxon>
    </lineage>
</organism>
<keyword evidence="2" id="KW-0472">Membrane</keyword>
<evidence type="ECO:0000313" key="4">
    <source>
        <dbReference type="Proteomes" id="UP001516023"/>
    </source>
</evidence>
<comment type="caution">
    <text evidence="3">The sequence shown here is derived from an EMBL/GenBank/DDBJ whole genome shotgun (WGS) entry which is preliminary data.</text>
</comment>
<evidence type="ECO:0000256" key="2">
    <source>
        <dbReference type="SAM" id="Phobius"/>
    </source>
</evidence>
<reference evidence="3 4" key="1">
    <citation type="journal article" date="2020" name="G3 (Bethesda)">
        <title>Improved Reference Genome for Cyclotella cryptica CCMP332, a Model for Cell Wall Morphogenesis, Salinity Adaptation, and Lipid Production in Diatoms (Bacillariophyta).</title>
        <authorList>
            <person name="Roberts W.R."/>
            <person name="Downey K.M."/>
            <person name="Ruck E.C."/>
            <person name="Traller J.C."/>
            <person name="Alverson A.J."/>
        </authorList>
    </citation>
    <scope>NUCLEOTIDE SEQUENCE [LARGE SCALE GENOMIC DNA]</scope>
    <source>
        <strain evidence="3 4">CCMP332</strain>
    </source>
</reference>
<accession>A0ABD3QUG9</accession>
<keyword evidence="2" id="KW-1133">Transmembrane helix</keyword>
<evidence type="ECO:0000313" key="3">
    <source>
        <dbReference type="EMBL" id="KAL3802661.1"/>
    </source>
</evidence>
<feature type="region of interest" description="Disordered" evidence="1">
    <location>
        <begin position="116"/>
        <end position="144"/>
    </location>
</feature>
<evidence type="ECO:0000256" key="1">
    <source>
        <dbReference type="SAM" id="MobiDB-lite"/>
    </source>
</evidence>